<evidence type="ECO:0000313" key="3">
    <source>
        <dbReference type="Proteomes" id="UP000823927"/>
    </source>
</evidence>
<gene>
    <name evidence="2" type="ORF">IAB46_05455</name>
</gene>
<dbReference type="InterPro" id="IPR025736">
    <property type="entry name" value="PucR_C-HTH_dom"/>
</dbReference>
<dbReference type="AlphaFoldDB" id="A0A9D1JR50"/>
<sequence>MDLRIFIQDQNTGDEGFYAKNRDGWEIDGIQTLTVSPGDCRAMLSGTLRRMFVGTLDVLEPLCRLAVQEENGWMPVFLICGHFPGDVESGKQFIREAREKEWPCGVILWELPLLEAVNRAEHILGTFRLWQRSFSGRRGGSRIRALVETCWELSSCPVALLGKDYRLLAWCGLEHGENYLGGQLLSRGRLEPEELEGIRSRQDIAVQYIRARASIVGSILLWRPLEMAHLDYCLPVMAEALEGWMKQAGQYTSMGISDRRLVFEKFIYDLLEGALGEGDTRMNEKLARTAQINGFGGDPYFVCVVFKYKEAGNRPLNPCVYPLKQRYPAGDFAIYRRSIVGLIPIKHRGPEELKLDALEKYLAGQGLIAGISGAGRRMEYFYTFYLMAEEALKLGADGNGSRVCCFEDFRMTYMLDLCRSAFVQRHGHQRQIYLCHPSLADLTAYDAQHHTDLFKVLSTYLKCCKNLTKTGRELSYHRNTVMNKLRKIQEVTGLSLEDDGIYPTLLFSCLMYEEMGE</sequence>
<reference evidence="2" key="1">
    <citation type="submission" date="2020-10" db="EMBL/GenBank/DDBJ databases">
        <authorList>
            <person name="Gilroy R."/>
        </authorList>
    </citation>
    <scope>NUCLEOTIDE SEQUENCE</scope>
    <source>
        <strain evidence="2">CHK178-757</strain>
    </source>
</reference>
<organism evidence="2 3">
    <name type="scientific">Candidatus Scybalocola faecigallinarum</name>
    <dbReference type="NCBI Taxonomy" id="2840941"/>
    <lineage>
        <taxon>Bacteria</taxon>
        <taxon>Bacillati</taxon>
        <taxon>Bacillota</taxon>
        <taxon>Clostridia</taxon>
        <taxon>Lachnospirales</taxon>
        <taxon>Lachnospiraceae</taxon>
        <taxon>Lachnospiraceae incertae sedis</taxon>
        <taxon>Candidatus Scybalocola (ex Gilroy et al. 2021)</taxon>
    </lineage>
</organism>
<dbReference type="InterPro" id="IPR042070">
    <property type="entry name" value="PucR_C-HTH_sf"/>
</dbReference>
<feature type="domain" description="PucR C-terminal helix-turn-helix" evidence="1">
    <location>
        <begin position="453"/>
        <end position="498"/>
    </location>
</feature>
<dbReference type="Proteomes" id="UP000823927">
    <property type="component" value="Unassembled WGS sequence"/>
</dbReference>
<evidence type="ECO:0000259" key="1">
    <source>
        <dbReference type="Pfam" id="PF13556"/>
    </source>
</evidence>
<protein>
    <submittedName>
        <fullName evidence="2">Helix-turn-helix domain-containing protein</fullName>
    </submittedName>
</protein>
<dbReference type="EMBL" id="DVIT01000022">
    <property type="protein sequence ID" value="HIS46995.1"/>
    <property type="molecule type" value="Genomic_DNA"/>
</dbReference>
<evidence type="ECO:0000313" key="2">
    <source>
        <dbReference type="EMBL" id="HIS46995.1"/>
    </source>
</evidence>
<proteinExistence type="predicted"/>
<dbReference type="InterPro" id="IPR051448">
    <property type="entry name" value="CdaR-like_regulators"/>
</dbReference>
<dbReference type="Gene3D" id="1.10.10.2840">
    <property type="entry name" value="PucR C-terminal helix-turn-helix domain"/>
    <property type="match status" value="1"/>
</dbReference>
<reference evidence="2" key="2">
    <citation type="journal article" date="2021" name="PeerJ">
        <title>Extensive microbial diversity within the chicken gut microbiome revealed by metagenomics and culture.</title>
        <authorList>
            <person name="Gilroy R."/>
            <person name="Ravi A."/>
            <person name="Getino M."/>
            <person name="Pursley I."/>
            <person name="Horton D.L."/>
            <person name="Alikhan N.F."/>
            <person name="Baker D."/>
            <person name="Gharbi K."/>
            <person name="Hall N."/>
            <person name="Watson M."/>
            <person name="Adriaenssens E.M."/>
            <person name="Foster-Nyarko E."/>
            <person name="Jarju S."/>
            <person name="Secka A."/>
            <person name="Antonio M."/>
            <person name="Oren A."/>
            <person name="Chaudhuri R.R."/>
            <person name="La Ragione R."/>
            <person name="Hildebrand F."/>
            <person name="Pallen M.J."/>
        </authorList>
    </citation>
    <scope>NUCLEOTIDE SEQUENCE</scope>
    <source>
        <strain evidence="2">CHK178-757</strain>
    </source>
</reference>
<accession>A0A9D1JR50</accession>
<comment type="caution">
    <text evidence="2">The sequence shown here is derived from an EMBL/GenBank/DDBJ whole genome shotgun (WGS) entry which is preliminary data.</text>
</comment>
<name>A0A9D1JR50_9FIRM</name>
<dbReference type="Pfam" id="PF13556">
    <property type="entry name" value="HTH_30"/>
    <property type="match status" value="1"/>
</dbReference>
<dbReference type="PANTHER" id="PTHR33744">
    <property type="entry name" value="CARBOHYDRATE DIACID REGULATOR"/>
    <property type="match status" value="1"/>
</dbReference>